<feature type="domain" description="Response regulatory" evidence="2">
    <location>
        <begin position="16"/>
        <end position="106"/>
    </location>
</feature>
<dbReference type="PANTHER" id="PTHR43228">
    <property type="entry name" value="TWO-COMPONENT RESPONSE REGULATOR"/>
    <property type="match status" value="1"/>
</dbReference>
<dbReference type="Pfam" id="PF00072">
    <property type="entry name" value="Response_reg"/>
    <property type="match status" value="1"/>
</dbReference>
<dbReference type="PROSITE" id="PS50110">
    <property type="entry name" value="RESPONSE_REGULATORY"/>
    <property type="match status" value="1"/>
</dbReference>
<proteinExistence type="predicted"/>
<gene>
    <name evidence="3" type="ORF">AVDCRST_MAG53-282</name>
</gene>
<protein>
    <submittedName>
        <fullName evidence="3">Two-component transcriptional response regulator, LuxR family</fullName>
    </submittedName>
</protein>
<feature type="non-terminal residue" evidence="3">
    <location>
        <position position="106"/>
    </location>
</feature>
<keyword evidence="1" id="KW-0597">Phosphoprotein</keyword>
<dbReference type="SMART" id="SM00448">
    <property type="entry name" value="REC"/>
    <property type="match status" value="1"/>
</dbReference>
<sequence>MLKGPTIEEKPVQRPRVVICDDDPLVRQIVREALQLAGIVVIAEACDGREALELTRHYRPDVVLMDVAMPGMDGIEATRRITADVPDTRVVMLTGSDDDELALAAL</sequence>
<feature type="modified residue" description="4-aspartylphosphate" evidence="1">
    <location>
        <position position="66"/>
    </location>
</feature>
<accession>A0A6J4RUI3</accession>
<evidence type="ECO:0000313" key="3">
    <source>
        <dbReference type="EMBL" id="CAA9476363.1"/>
    </source>
</evidence>
<evidence type="ECO:0000259" key="2">
    <source>
        <dbReference type="PROSITE" id="PS50110"/>
    </source>
</evidence>
<dbReference type="CDD" id="cd17535">
    <property type="entry name" value="REC_NarL-like"/>
    <property type="match status" value="1"/>
</dbReference>
<dbReference type="AlphaFoldDB" id="A0A6J4RUI3"/>
<reference evidence="3" key="1">
    <citation type="submission" date="2020-02" db="EMBL/GenBank/DDBJ databases">
        <authorList>
            <person name="Meier V. D."/>
        </authorList>
    </citation>
    <scope>NUCLEOTIDE SEQUENCE</scope>
    <source>
        <strain evidence="3">AVDCRST_MAG53</strain>
    </source>
</reference>
<dbReference type="SUPFAM" id="SSF52172">
    <property type="entry name" value="CheY-like"/>
    <property type="match status" value="1"/>
</dbReference>
<dbReference type="InterPro" id="IPR011006">
    <property type="entry name" value="CheY-like_superfamily"/>
</dbReference>
<dbReference type="InterPro" id="IPR052048">
    <property type="entry name" value="ST_Response_Regulator"/>
</dbReference>
<dbReference type="EMBL" id="CADCVR010000013">
    <property type="protein sequence ID" value="CAA9476363.1"/>
    <property type="molecule type" value="Genomic_DNA"/>
</dbReference>
<dbReference type="GO" id="GO:0000160">
    <property type="term" value="P:phosphorelay signal transduction system"/>
    <property type="evidence" value="ECO:0007669"/>
    <property type="project" value="InterPro"/>
</dbReference>
<evidence type="ECO:0000256" key="1">
    <source>
        <dbReference type="PROSITE-ProRule" id="PRU00169"/>
    </source>
</evidence>
<dbReference type="InterPro" id="IPR058245">
    <property type="entry name" value="NreC/VraR/RcsB-like_REC"/>
</dbReference>
<name>A0A6J4RUI3_9ACTN</name>
<dbReference type="PANTHER" id="PTHR43228:SF1">
    <property type="entry name" value="TWO-COMPONENT RESPONSE REGULATOR ARR22"/>
    <property type="match status" value="1"/>
</dbReference>
<dbReference type="Gene3D" id="3.40.50.2300">
    <property type="match status" value="1"/>
</dbReference>
<dbReference type="InterPro" id="IPR001789">
    <property type="entry name" value="Sig_transdc_resp-reg_receiver"/>
</dbReference>
<organism evidence="3">
    <name type="scientific">uncultured Solirubrobacteraceae bacterium</name>
    <dbReference type="NCBI Taxonomy" id="1162706"/>
    <lineage>
        <taxon>Bacteria</taxon>
        <taxon>Bacillati</taxon>
        <taxon>Actinomycetota</taxon>
        <taxon>Thermoleophilia</taxon>
        <taxon>Solirubrobacterales</taxon>
        <taxon>Solirubrobacteraceae</taxon>
        <taxon>environmental samples</taxon>
    </lineage>
</organism>